<feature type="region of interest" description="Disordered" evidence="1">
    <location>
        <begin position="737"/>
        <end position="757"/>
    </location>
</feature>
<comment type="caution">
    <text evidence="3">The sequence shown here is derived from an EMBL/GenBank/DDBJ whole genome shotgun (WGS) entry which is preliminary data.</text>
</comment>
<feature type="transmembrane region" description="Helical" evidence="2">
    <location>
        <begin position="572"/>
        <end position="590"/>
    </location>
</feature>
<dbReference type="GeneID" id="92076210"/>
<evidence type="ECO:0000313" key="4">
    <source>
        <dbReference type="Proteomes" id="UP001391051"/>
    </source>
</evidence>
<proteinExistence type="predicted"/>
<feature type="transmembrane region" description="Helical" evidence="2">
    <location>
        <begin position="343"/>
        <end position="365"/>
    </location>
</feature>
<gene>
    <name evidence="3" type="ORF">PG986_006926</name>
</gene>
<accession>A0ABR1QBG7</accession>
<dbReference type="Proteomes" id="UP001391051">
    <property type="component" value="Unassembled WGS sequence"/>
</dbReference>
<feature type="compositionally biased region" description="Basic and acidic residues" evidence="1">
    <location>
        <begin position="740"/>
        <end position="757"/>
    </location>
</feature>
<evidence type="ECO:0000256" key="1">
    <source>
        <dbReference type="SAM" id="MobiDB-lite"/>
    </source>
</evidence>
<sequence>MAFLTVGDLVPQLANLSFYPPSSLALQLGGQNFTHCCMRAVNDSLDVSSDNNLTLKDSSFFQPGTTAASLQAAIDNDQFPCGAEWNGDAAGAPVVQVPYSWCTAQCPGWEISHFRKLSQWIGPLVQFILPSLAFCLNVPRARKLAVPDVVFRVRPHDVLGFATYWLRLLGAMLLMTLDTTVWLSICFAFAGPMLMSSMCEFVLDRKVLEFLRPPNGSGRGDKGLGTKPLIPAKVRAQLLLAVVVGNVRISTTGFVERRRGSYANAVTTASAASETGPTYDISGGTDDTEADASGAPQQQLVDDTWDRVMVMIDEYEELQESGGLQVGVVSLPTKLKALLNSQASFGSTIGAPVLFFVGGFIYTVIDIQNSLGDNDSAHALAFGMWWMTIPYLATISCAMLASNSSSVLQGIVYDGGFRAGPTRPAPGFWCDIKTRLKKHAVVRRMIDGLNGYELIEHTYEGRFQTVMLWNRGLNKRRWVHEAIKDYAKQHAATTNDNSPTEEEGAVSTELPPRPPPSPTLITPDELRAGLRLRFGDLWNVFWDTAFLLLVPSLLAFLTSYNTPRKVLSCRTITYLLYAASQACAVVLWTWEARLKVRYGARWSETPTREKALNWWSQALVGLVGVFAAVGGTLMQLLGPYRACACRQIAASKWLWPSDPDAIVVLSTNTKDSILAAQEWWTVTGTVAVIFLGVVCALAWWYQRRLRKLFLEEVESLETDWIPTTTLVASRSVGTMAAAAQERDPSPSDLTAPKKDLG</sequence>
<feature type="transmembrane region" description="Helical" evidence="2">
    <location>
        <begin position="611"/>
        <end position="631"/>
    </location>
</feature>
<keyword evidence="2" id="KW-1133">Transmembrane helix</keyword>
<keyword evidence="2" id="KW-0472">Membrane</keyword>
<keyword evidence="2" id="KW-0812">Transmembrane</keyword>
<organism evidence="3 4">
    <name type="scientific">Apiospora aurea</name>
    <dbReference type="NCBI Taxonomy" id="335848"/>
    <lineage>
        <taxon>Eukaryota</taxon>
        <taxon>Fungi</taxon>
        <taxon>Dikarya</taxon>
        <taxon>Ascomycota</taxon>
        <taxon>Pezizomycotina</taxon>
        <taxon>Sordariomycetes</taxon>
        <taxon>Xylariomycetidae</taxon>
        <taxon>Amphisphaeriales</taxon>
        <taxon>Apiosporaceae</taxon>
        <taxon>Apiospora</taxon>
    </lineage>
</organism>
<keyword evidence="4" id="KW-1185">Reference proteome</keyword>
<evidence type="ECO:0000313" key="3">
    <source>
        <dbReference type="EMBL" id="KAK7951198.1"/>
    </source>
</evidence>
<name>A0ABR1QBG7_9PEZI</name>
<feature type="transmembrane region" description="Helical" evidence="2">
    <location>
        <begin position="679"/>
        <end position="701"/>
    </location>
</feature>
<dbReference type="RefSeq" id="XP_066699260.1">
    <property type="nucleotide sequence ID" value="XM_066843148.1"/>
</dbReference>
<feature type="transmembrane region" description="Helical" evidence="2">
    <location>
        <begin position="181"/>
        <end position="203"/>
    </location>
</feature>
<evidence type="ECO:0000256" key="2">
    <source>
        <dbReference type="SAM" id="Phobius"/>
    </source>
</evidence>
<reference evidence="3 4" key="1">
    <citation type="submission" date="2023-01" db="EMBL/GenBank/DDBJ databases">
        <title>Analysis of 21 Apiospora genomes using comparative genomics revels a genus with tremendous synthesis potential of carbohydrate active enzymes and secondary metabolites.</title>
        <authorList>
            <person name="Sorensen T."/>
        </authorList>
    </citation>
    <scope>NUCLEOTIDE SEQUENCE [LARGE SCALE GENOMIC DNA]</scope>
    <source>
        <strain evidence="3 4">CBS 24483</strain>
    </source>
</reference>
<dbReference type="EMBL" id="JAQQWE010000005">
    <property type="protein sequence ID" value="KAK7951198.1"/>
    <property type="molecule type" value="Genomic_DNA"/>
</dbReference>
<feature type="transmembrane region" description="Helical" evidence="2">
    <location>
        <begin position="540"/>
        <end position="560"/>
    </location>
</feature>
<feature type="transmembrane region" description="Helical" evidence="2">
    <location>
        <begin position="377"/>
        <end position="401"/>
    </location>
</feature>
<feature type="region of interest" description="Disordered" evidence="1">
    <location>
        <begin position="489"/>
        <end position="519"/>
    </location>
</feature>
<protein>
    <submittedName>
        <fullName evidence="3">Uncharacterized protein</fullName>
    </submittedName>
</protein>
<feature type="region of interest" description="Disordered" evidence="1">
    <location>
        <begin position="274"/>
        <end position="297"/>
    </location>
</feature>